<dbReference type="Ensembl" id="ENSCINT00000033133.1">
    <property type="protein sequence ID" value="ENSCINP00000034026.1"/>
    <property type="gene ID" value="ENSCING00000020936.1"/>
</dbReference>
<reference evidence="1" key="4">
    <citation type="submission" date="2025-09" db="UniProtKB">
        <authorList>
            <consortium name="Ensembl"/>
        </authorList>
    </citation>
    <scope>IDENTIFICATION</scope>
</reference>
<protein>
    <submittedName>
        <fullName evidence="1">Uncharacterized protein</fullName>
    </submittedName>
</protein>
<organism evidence="1 2">
    <name type="scientific">Ciona intestinalis</name>
    <name type="common">Transparent sea squirt</name>
    <name type="synonym">Ascidia intestinalis</name>
    <dbReference type="NCBI Taxonomy" id="7719"/>
    <lineage>
        <taxon>Eukaryota</taxon>
        <taxon>Metazoa</taxon>
        <taxon>Chordata</taxon>
        <taxon>Tunicata</taxon>
        <taxon>Ascidiacea</taxon>
        <taxon>Phlebobranchia</taxon>
        <taxon>Cionidae</taxon>
        <taxon>Ciona</taxon>
    </lineage>
</organism>
<dbReference type="EMBL" id="EAAA01001615">
    <property type="status" value="NOT_ANNOTATED_CDS"/>
    <property type="molecule type" value="Genomic_DNA"/>
</dbReference>
<reference evidence="1" key="3">
    <citation type="submission" date="2025-08" db="UniProtKB">
        <authorList>
            <consortium name="Ensembl"/>
        </authorList>
    </citation>
    <scope>IDENTIFICATION</scope>
</reference>
<evidence type="ECO:0000313" key="2">
    <source>
        <dbReference type="Proteomes" id="UP000008144"/>
    </source>
</evidence>
<reference evidence="2" key="1">
    <citation type="journal article" date="2002" name="Science">
        <title>The draft genome of Ciona intestinalis: insights into chordate and vertebrate origins.</title>
        <authorList>
            <person name="Dehal P."/>
            <person name="Satou Y."/>
            <person name="Campbell R.K."/>
            <person name="Chapman J."/>
            <person name="Degnan B."/>
            <person name="De Tomaso A."/>
            <person name="Davidson B."/>
            <person name="Di Gregorio A."/>
            <person name="Gelpke M."/>
            <person name="Goodstein D.M."/>
            <person name="Harafuji N."/>
            <person name="Hastings K.E."/>
            <person name="Ho I."/>
            <person name="Hotta K."/>
            <person name="Huang W."/>
            <person name="Kawashima T."/>
            <person name="Lemaire P."/>
            <person name="Martinez D."/>
            <person name="Meinertzhagen I.A."/>
            <person name="Necula S."/>
            <person name="Nonaka M."/>
            <person name="Putnam N."/>
            <person name="Rash S."/>
            <person name="Saiga H."/>
            <person name="Satake M."/>
            <person name="Terry A."/>
            <person name="Yamada L."/>
            <person name="Wang H.G."/>
            <person name="Awazu S."/>
            <person name="Azumi K."/>
            <person name="Boore J."/>
            <person name="Branno M."/>
            <person name="Chin-Bow S."/>
            <person name="DeSantis R."/>
            <person name="Doyle S."/>
            <person name="Francino P."/>
            <person name="Keys D.N."/>
            <person name="Haga S."/>
            <person name="Hayashi H."/>
            <person name="Hino K."/>
            <person name="Imai K.S."/>
            <person name="Inaba K."/>
            <person name="Kano S."/>
            <person name="Kobayashi K."/>
            <person name="Kobayashi M."/>
            <person name="Lee B.I."/>
            <person name="Makabe K.W."/>
            <person name="Manohar C."/>
            <person name="Matassi G."/>
            <person name="Medina M."/>
            <person name="Mochizuki Y."/>
            <person name="Mount S."/>
            <person name="Morishita T."/>
            <person name="Miura S."/>
            <person name="Nakayama A."/>
            <person name="Nishizaka S."/>
            <person name="Nomoto H."/>
            <person name="Ohta F."/>
            <person name="Oishi K."/>
            <person name="Rigoutsos I."/>
            <person name="Sano M."/>
            <person name="Sasaki A."/>
            <person name="Sasakura Y."/>
            <person name="Shoguchi E."/>
            <person name="Shin-i T."/>
            <person name="Spagnuolo A."/>
            <person name="Stainier D."/>
            <person name="Suzuki M.M."/>
            <person name="Tassy O."/>
            <person name="Takatori N."/>
            <person name="Tokuoka M."/>
            <person name="Yagi K."/>
            <person name="Yoshizaki F."/>
            <person name="Wada S."/>
            <person name="Zhang C."/>
            <person name="Hyatt P.D."/>
            <person name="Larimer F."/>
            <person name="Detter C."/>
            <person name="Doggett N."/>
            <person name="Glavina T."/>
            <person name="Hawkins T."/>
            <person name="Richardson P."/>
            <person name="Lucas S."/>
            <person name="Kohara Y."/>
            <person name="Levine M."/>
            <person name="Satoh N."/>
            <person name="Rokhsar D.S."/>
        </authorList>
    </citation>
    <scope>NUCLEOTIDE SEQUENCE [LARGE SCALE GENOMIC DNA]</scope>
</reference>
<reference evidence="1" key="2">
    <citation type="journal article" date="2008" name="Genome Biol.">
        <title>Improved genome assembly and evidence-based global gene model set for the chordate Ciona intestinalis: new insight into intron and operon populations.</title>
        <authorList>
            <person name="Satou Y."/>
            <person name="Mineta K."/>
            <person name="Ogasawara M."/>
            <person name="Sasakura Y."/>
            <person name="Shoguchi E."/>
            <person name="Ueno K."/>
            <person name="Yamada L."/>
            <person name="Matsumoto J."/>
            <person name="Wasserscheid J."/>
            <person name="Dewar K."/>
            <person name="Wiley G.B."/>
            <person name="Macmil S.L."/>
            <person name="Roe B.A."/>
            <person name="Zeller R.W."/>
            <person name="Hastings K.E."/>
            <person name="Lemaire P."/>
            <person name="Lindquist E."/>
            <person name="Endo T."/>
            <person name="Hotta K."/>
            <person name="Inaba K."/>
        </authorList>
    </citation>
    <scope>NUCLEOTIDE SEQUENCE [LARGE SCALE GENOMIC DNA]</scope>
    <source>
        <strain evidence="1">wild type</strain>
    </source>
</reference>
<dbReference type="AlphaFoldDB" id="H2XWJ2"/>
<keyword evidence="2" id="KW-1185">Reference proteome</keyword>
<name>H2XWJ2_CIOIN</name>
<proteinExistence type="predicted"/>
<accession>H2XWJ2</accession>
<sequence length="165" mass="19022">MFSIIVYQLYVWIAFLLGMKIKKVINFVIYRPYTNGYCVCVRLCDNFSDYHMKDYLIHGGSEIAKGRFVVTDGLGPNSPNLCIRIWHEKLVANPDSKAISFKKLFSLGYTQQINFSLACLNNEDNFESQWLECLISSTDGKLKVDEIMFFLPEHFPIVGTRNKSI</sequence>
<dbReference type="Proteomes" id="UP000008144">
    <property type="component" value="Chromosome 3"/>
</dbReference>
<dbReference type="InParanoid" id="H2XWJ2"/>
<evidence type="ECO:0000313" key="1">
    <source>
        <dbReference type="Ensembl" id="ENSCINP00000034026.1"/>
    </source>
</evidence>
<dbReference type="HOGENOM" id="CLU_1614511_0_0_1"/>